<dbReference type="InterPro" id="IPR023753">
    <property type="entry name" value="FAD/NAD-binding_dom"/>
</dbReference>
<dbReference type="Proteomes" id="UP000033874">
    <property type="component" value="Unassembled WGS sequence"/>
</dbReference>
<keyword evidence="7" id="KW-1185">Reference proteome</keyword>
<gene>
    <name evidence="6" type="ORF">YP76_04605</name>
</gene>
<evidence type="ECO:0000259" key="5">
    <source>
        <dbReference type="Pfam" id="PF07992"/>
    </source>
</evidence>
<dbReference type="PANTHER" id="PTHR43735">
    <property type="entry name" value="APOPTOSIS-INDUCING FACTOR 1"/>
    <property type="match status" value="1"/>
</dbReference>
<dbReference type="EMBL" id="LBIC01000001">
    <property type="protein sequence ID" value="KKW93928.1"/>
    <property type="molecule type" value="Genomic_DNA"/>
</dbReference>
<dbReference type="Gene3D" id="3.50.50.100">
    <property type="match status" value="1"/>
</dbReference>
<comment type="similarity">
    <text evidence="1">Belongs to the FAD-dependent oxidoreductase family.</text>
</comment>
<feature type="domain" description="FAD/NAD(P)-binding" evidence="5">
    <location>
        <begin position="4"/>
        <end position="278"/>
    </location>
</feature>
<keyword evidence="3" id="KW-0274">FAD</keyword>
<evidence type="ECO:0000256" key="1">
    <source>
        <dbReference type="ARBA" id="ARBA00006442"/>
    </source>
</evidence>
<dbReference type="PATRIC" id="fig|56193.3.peg.949"/>
<name>A0A0M3AVI7_9SPHN</name>
<dbReference type="STRING" id="56193.YP76_04605"/>
<dbReference type="GO" id="GO:0005737">
    <property type="term" value="C:cytoplasm"/>
    <property type="evidence" value="ECO:0007669"/>
    <property type="project" value="TreeGrafter"/>
</dbReference>
<accession>A0A0M3AVI7</accession>
<evidence type="ECO:0000313" key="7">
    <source>
        <dbReference type="Proteomes" id="UP000033874"/>
    </source>
</evidence>
<dbReference type="PANTHER" id="PTHR43735:SF3">
    <property type="entry name" value="FERROPTOSIS SUPPRESSOR PROTEIN 1"/>
    <property type="match status" value="1"/>
</dbReference>
<organism evidence="6 7">
    <name type="scientific">Sphingobium chungbukense</name>
    <dbReference type="NCBI Taxonomy" id="56193"/>
    <lineage>
        <taxon>Bacteria</taxon>
        <taxon>Pseudomonadati</taxon>
        <taxon>Pseudomonadota</taxon>
        <taxon>Alphaproteobacteria</taxon>
        <taxon>Sphingomonadales</taxon>
        <taxon>Sphingomonadaceae</taxon>
        <taxon>Sphingobium</taxon>
    </lineage>
</organism>
<dbReference type="InterPro" id="IPR036188">
    <property type="entry name" value="FAD/NAD-bd_sf"/>
</dbReference>
<sequence>MSKKLVIVGGGYGGIRLARELDEVMDVTLVEQRDQFVHNIALMRAVVDPSWLGRILLPYDRLLRRGQVVRDTAVGVRSGAVSLRDGGELVADQIVLAIGSTYPTPFKGGDSAAALVAGVHDAHARLRTARSVAIIGGGPVGIELAGEIITAFPDKSVTLIAGSDRLLPGYGDRLGRSLERQMTQMGIHVLLGKRALDLIAHAAPFGPASVKLDDQSDLDADLVFPVMGASPATHFLAESKVHLDRHRIVVDSNLSVAGLPGVWSLGDAAGTGEAMTVAALERQVPYLLKRLRAIAKETAPPRSAYKGWKQPPIIVPLGRDKGASLLPLGIVAGPRITSLIKGRHLFAERAVRSLGLADRDGKT</sequence>
<keyword evidence="4" id="KW-0560">Oxidoreductase</keyword>
<dbReference type="AlphaFoldDB" id="A0A0M3AVI7"/>
<dbReference type="GO" id="GO:0050660">
    <property type="term" value="F:flavin adenine dinucleotide binding"/>
    <property type="evidence" value="ECO:0007669"/>
    <property type="project" value="TreeGrafter"/>
</dbReference>
<protein>
    <recommendedName>
        <fullName evidence="5">FAD/NAD(P)-binding domain-containing protein</fullName>
    </recommendedName>
</protein>
<evidence type="ECO:0000256" key="3">
    <source>
        <dbReference type="ARBA" id="ARBA00022827"/>
    </source>
</evidence>
<proteinExistence type="inferred from homology"/>
<dbReference type="PRINTS" id="PR00368">
    <property type="entry name" value="FADPNR"/>
</dbReference>
<evidence type="ECO:0000256" key="4">
    <source>
        <dbReference type="ARBA" id="ARBA00023002"/>
    </source>
</evidence>
<dbReference type="GO" id="GO:0004174">
    <property type="term" value="F:electron-transferring-flavoprotein dehydrogenase activity"/>
    <property type="evidence" value="ECO:0007669"/>
    <property type="project" value="TreeGrafter"/>
</dbReference>
<dbReference type="Pfam" id="PF07992">
    <property type="entry name" value="Pyr_redox_2"/>
    <property type="match status" value="1"/>
</dbReference>
<comment type="caution">
    <text evidence="6">The sequence shown here is derived from an EMBL/GenBank/DDBJ whole genome shotgun (WGS) entry which is preliminary data.</text>
</comment>
<dbReference type="RefSeq" id="WP_046762362.1">
    <property type="nucleotide sequence ID" value="NZ_LBIC01000001.1"/>
</dbReference>
<dbReference type="SUPFAM" id="SSF51905">
    <property type="entry name" value="FAD/NAD(P)-binding domain"/>
    <property type="match status" value="1"/>
</dbReference>
<reference evidence="6 7" key="1">
    <citation type="submission" date="2015-04" db="EMBL/GenBank/DDBJ databases">
        <title>Genome sequence of aromatic hydrocarbons-degrading Sphingobium chungbukense DJ77.</title>
        <authorList>
            <person name="Kim Y.-C."/>
            <person name="Chae J.-C."/>
        </authorList>
    </citation>
    <scope>NUCLEOTIDE SEQUENCE [LARGE SCALE GENOMIC DNA]</scope>
    <source>
        <strain evidence="6 7">DJ77</strain>
    </source>
</reference>
<dbReference type="PRINTS" id="PR00469">
    <property type="entry name" value="PNDRDTASEII"/>
</dbReference>
<evidence type="ECO:0000313" key="6">
    <source>
        <dbReference type="EMBL" id="KKW93928.1"/>
    </source>
</evidence>
<evidence type="ECO:0000256" key="2">
    <source>
        <dbReference type="ARBA" id="ARBA00022630"/>
    </source>
</evidence>
<keyword evidence="2" id="KW-0285">Flavoprotein</keyword>